<dbReference type="Proteomes" id="UP001148662">
    <property type="component" value="Unassembled WGS sequence"/>
</dbReference>
<evidence type="ECO:0000313" key="1">
    <source>
        <dbReference type="EMBL" id="KAJ3530171.1"/>
    </source>
</evidence>
<comment type="caution">
    <text evidence="1">The sequence shown here is derived from an EMBL/GenBank/DDBJ whole genome shotgun (WGS) entry which is preliminary data.</text>
</comment>
<dbReference type="EMBL" id="JANHOG010001895">
    <property type="protein sequence ID" value="KAJ3530171.1"/>
    <property type="molecule type" value="Genomic_DNA"/>
</dbReference>
<evidence type="ECO:0000313" key="2">
    <source>
        <dbReference type="Proteomes" id="UP001148662"/>
    </source>
</evidence>
<keyword evidence="2" id="KW-1185">Reference proteome</keyword>
<protein>
    <submittedName>
        <fullName evidence="1">Uncharacterized protein</fullName>
    </submittedName>
</protein>
<accession>A0ACC1S1Q7</accession>
<proteinExistence type="predicted"/>
<reference evidence="1" key="1">
    <citation type="submission" date="2022-07" db="EMBL/GenBank/DDBJ databases">
        <title>Genome Sequence of Phlebia brevispora.</title>
        <authorList>
            <person name="Buettner E."/>
        </authorList>
    </citation>
    <scope>NUCLEOTIDE SEQUENCE</scope>
    <source>
        <strain evidence="1">MPL23</strain>
    </source>
</reference>
<gene>
    <name evidence="1" type="ORF">NM688_g7749</name>
</gene>
<sequence>MYPKLVALGIETIFTGRLDGKEWGKGPNASPKVEDNMRLVDKWTIEDKSNPAIKIYLSEDISRIVKDILEHGAKLAIVSRNTSKALCDRALYHFKAENKTGEDERITELADYYEVVNEPITAHFRRIHSWTDIDYADMILFDGDKANNIVQRDLRIRAGITFHGCAQGAGLTWEDYTDGIEKWRRQNRSRAADDPSLLDAAEVKPSKARESARA</sequence>
<organism evidence="1 2">
    <name type="scientific">Phlebia brevispora</name>
    <dbReference type="NCBI Taxonomy" id="194682"/>
    <lineage>
        <taxon>Eukaryota</taxon>
        <taxon>Fungi</taxon>
        <taxon>Dikarya</taxon>
        <taxon>Basidiomycota</taxon>
        <taxon>Agaricomycotina</taxon>
        <taxon>Agaricomycetes</taxon>
        <taxon>Polyporales</taxon>
        <taxon>Meruliaceae</taxon>
        <taxon>Phlebia</taxon>
    </lineage>
</organism>
<name>A0ACC1S1Q7_9APHY</name>